<evidence type="ECO:0000256" key="1">
    <source>
        <dbReference type="ARBA" id="ARBA00022898"/>
    </source>
</evidence>
<evidence type="ECO:0000313" key="2">
    <source>
        <dbReference type="EMBL" id="GAH31192.1"/>
    </source>
</evidence>
<dbReference type="GO" id="GO:0030170">
    <property type="term" value="F:pyridoxal phosphate binding"/>
    <property type="evidence" value="ECO:0007669"/>
    <property type="project" value="TreeGrafter"/>
</dbReference>
<dbReference type="InterPro" id="IPR001451">
    <property type="entry name" value="Hexapep"/>
</dbReference>
<dbReference type="InterPro" id="IPR015422">
    <property type="entry name" value="PyrdxlP-dep_Trfase_small"/>
</dbReference>
<dbReference type="InterPro" id="IPR011004">
    <property type="entry name" value="Trimer_LpxA-like_sf"/>
</dbReference>
<dbReference type="AlphaFoldDB" id="X1EF02"/>
<keyword evidence="1" id="KW-0663">Pyridoxal phosphate</keyword>
<protein>
    <submittedName>
        <fullName evidence="2">Uncharacterized protein</fullName>
    </submittedName>
</protein>
<dbReference type="InterPro" id="IPR015424">
    <property type="entry name" value="PyrdxlP-dep_Trfase"/>
</dbReference>
<dbReference type="GO" id="GO:0000271">
    <property type="term" value="P:polysaccharide biosynthetic process"/>
    <property type="evidence" value="ECO:0007669"/>
    <property type="project" value="TreeGrafter"/>
</dbReference>
<name>X1EF02_9ZZZZ</name>
<sequence>MSIYIRGKIYKCEVNKPIDIHIPEYNILISDTILGEGVSIWSNVNIYGAKIGKEAKIGAFVEIRKDVVQIPYVDPSNETIYHQYTIRTSNRDELRQYLTKKGIGTGIHYPMPFYFQKAFKYLSYKEGAFPEAEKASKEVLSLPIHQDLTDEEIAYVITTTRQFFKK</sequence>
<accession>X1EF02</accession>
<dbReference type="Pfam" id="PF00132">
    <property type="entry name" value="Hexapep"/>
    <property type="match status" value="1"/>
</dbReference>
<dbReference type="SUPFAM" id="SSF51161">
    <property type="entry name" value="Trimeric LpxA-like enzymes"/>
    <property type="match status" value="1"/>
</dbReference>
<dbReference type="PANTHER" id="PTHR30244:SF36">
    <property type="entry name" value="3-OXO-GLUCOSE-6-PHOSPHATE:GLUTAMATE AMINOTRANSFERASE"/>
    <property type="match status" value="1"/>
</dbReference>
<proteinExistence type="predicted"/>
<dbReference type="GO" id="GO:0008483">
    <property type="term" value="F:transaminase activity"/>
    <property type="evidence" value="ECO:0007669"/>
    <property type="project" value="TreeGrafter"/>
</dbReference>
<comment type="caution">
    <text evidence="2">The sequence shown here is derived from an EMBL/GenBank/DDBJ whole genome shotgun (WGS) entry which is preliminary data.</text>
</comment>
<dbReference type="EMBL" id="BARU01001482">
    <property type="protein sequence ID" value="GAH31192.1"/>
    <property type="molecule type" value="Genomic_DNA"/>
</dbReference>
<gene>
    <name evidence="2" type="ORF">S03H2_03880</name>
</gene>
<reference evidence="2" key="1">
    <citation type="journal article" date="2014" name="Front. Microbiol.">
        <title>High frequency of phylogenetically diverse reductive dehalogenase-homologous genes in deep subseafloor sedimentary metagenomes.</title>
        <authorList>
            <person name="Kawai M."/>
            <person name="Futagami T."/>
            <person name="Toyoda A."/>
            <person name="Takaki Y."/>
            <person name="Nishi S."/>
            <person name="Hori S."/>
            <person name="Arai W."/>
            <person name="Tsubouchi T."/>
            <person name="Morono Y."/>
            <person name="Uchiyama I."/>
            <person name="Ito T."/>
            <person name="Fujiyama A."/>
            <person name="Inagaki F."/>
            <person name="Takami H."/>
        </authorList>
    </citation>
    <scope>NUCLEOTIDE SEQUENCE</scope>
    <source>
        <strain evidence="2">Expedition CK06-06</strain>
    </source>
</reference>
<dbReference type="Gene3D" id="3.90.1150.10">
    <property type="entry name" value="Aspartate Aminotransferase, domain 1"/>
    <property type="match status" value="1"/>
</dbReference>
<organism evidence="2">
    <name type="scientific">marine sediment metagenome</name>
    <dbReference type="NCBI Taxonomy" id="412755"/>
    <lineage>
        <taxon>unclassified sequences</taxon>
        <taxon>metagenomes</taxon>
        <taxon>ecological metagenomes</taxon>
    </lineage>
</organism>
<dbReference type="SUPFAM" id="SSF53383">
    <property type="entry name" value="PLP-dependent transferases"/>
    <property type="match status" value="1"/>
</dbReference>
<dbReference type="InterPro" id="IPR000653">
    <property type="entry name" value="DegT/StrS_aminotransferase"/>
</dbReference>
<dbReference type="PANTHER" id="PTHR30244">
    <property type="entry name" value="TRANSAMINASE"/>
    <property type="match status" value="1"/>
</dbReference>
<dbReference type="Pfam" id="PF01041">
    <property type="entry name" value="DegT_DnrJ_EryC1"/>
    <property type="match status" value="1"/>
</dbReference>